<evidence type="ECO:0000313" key="3">
    <source>
        <dbReference type="Proteomes" id="UP000233837"/>
    </source>
</evidence>
<gene>
    <name evidence="2" type="ORF">MA16_Dca006949</name>
</gene>
<dbReference type="EMBL" id="KZ503159">
    <property type="protein sequence ID" value="PKU67914.1"/>
    <property type="molecule type" value="Genomic_DNA"/>
</dbReference>
<dbReference type="Proteomes" id="UP000233837">
    <property type="component" value="Unassembled WGS sequence"/>
</dbReference>
<dbReference type="PANTHER" id="PTHR31798:SF10">
    <property type="entry name" value="OS02G0822000 PROTEIN"/>
    <property type="match status" value="1"/>
</dbReference>
<sequence>MRGVNGNDSVETVVAAANAIASAGSRVQPGSIRRRRWKAWFEMYWCFGSHGQPSRVSQSVLVPEPTEGPISPTFANSNQSSGLVVAPPSSPSSFLQSEPPSTIQSPAKFFSLSSLASNSYSPTGSSIFAIGPYANDTKLVSPPVFSTFTTEPSTAPVTPPEPLQQTTPSSPEVPFAQLLSPPFDSKGRLSEPYDFHPYQLHPGSPIGHLISPGSVCSGTSSPFPDMELHPSADASFLPSPIAQPPKFLTAQDFTKHKRLNGRVARDNSSILDGRITALEHSADDSKSIFDNSAENEDIAFEFTAQEFAQRMKNQPETSLDVTSVFPTDLEETIAERDQLSLNGTNQKFIEKIEHSSELEASKEFKFNIETENGDDKELGILHSGSAWSQLKFGFVERIH</sequence>
<proteinExistence type="predicted"/>
<reference evidence="2 3" key="1">
    <citation type="journal article" date="2016" name="Sci. Rep.">
        <title>The Dendrobium catenatum Lindl. genome sequence provides insights into polysaccharide synthase, floral development and adaptive evolution.</title>
        <authorList>
            <person name="Zhang G.Q."/>
            <person name="Xu Q."/>
            <person name="Bian C."/>
            <person name="Tsai W.C."/>
            <person name="Yeh C.M."/>
            <person name="Liu K.W."/>
            <person name="Yoshida K."/>
            <person name="Zhang L.S."/>
            <person name="Chang S.B."/>
            <person name="Chen F."/>
            <person name="Shi Y."/>
            <person name="Su Y.Y."/>
            <person name="Zhang Y.Q."/>
            <person name="Chen L.J."/>
            <person name="Yin Y."/>
            <person name="Lin M."/>
            <person name="Huang H."/>
            <person name="Deng H."/>
            <person name="Wang Z.W."/>
            <person name="Zhu S.L."/>
            <person name="Zhao X."/>
            <person name="Deng C."/>
            <person name="Niu S.C."/>
            <person name="Huang J."/>
            <person name="Wang M."/>
            <person name="Liu G.H."/>
            <person name="Yang H.J."/>
            <person name="Xiao X.J."/>
            <person name="Hsiao Y.Y."/>
            <person name="Wu W.L."/>
            <person name="Chen Y.Y."/>
            <person name="Mitsuda N."/>
            <person name="Ohme-Takagi M."/>
            <person name="Luo Y.B."/>
            <person name="Van de Peer Y."/>
            <person name="Liu Z.J."/>
        </authorList>
    </citation>
    <scope>NUCLEOTIDE SEQUENCE [LARGE SCALE GENOMIC DNA]</scope>
    <source>
        <tissue evidence="2">The whole plant</tissue>
    </source>
</reference>
<evidence type="ECO:0000256" key="1">
    <source>
        <dbReference type="SAM" id="MobiDB-lite"/>
    </source>
</evidence>
<name>A0A2I0VWX5_9ASPA</name>
<feature type="compositionally biased region" description="Polar residues" evidence="1">
    <location>
        <begin position="73"/>
        <end position="82"/>
    </location>
</feature>
<keyword evidence="3" id="KW-1185">Reference proteome</keyword>
<organism evidence="2 3">
    <name type="scientific">Dendrobium catenatum</name>
    <dbReference type="NCBI Taxonomy" id="906689"/>
    <lineage>
        <taxon>Eukaryota</taxon>
        <taxon>Viridiplantae</taxon>
        <taxon>Streptophyta</taxon>
        <taxon>Embryophyta</taxon>
        <taxon>Tracheophyta</taxon>
        <taxon>Spermatophyta</taxon>
        <taxon>Magnoliopsida</taxon>
        <taxon>Liliopsida</taxon>
        <taxon>Asparagales</taxon>
        <taxon>Orchidaceae</taxon>
        <taxon>Epidendroideae</taxon>
        <taxon>Malaxideae</taxon>
        <taxon>Dendrobiinae</taxon>
        <taxon>Dendrobium</taxon>
    </lineage>
</organism>
<dbReference type="InterPro" id="IPR040420">
    <property type="entry name" value="At1g76660-like"/>
</dbReference>
<protein>
    <recommendedName>
        <fullName evidence="4">Hydroxyproline-rich glycoprotein family protein</fullName>
    </recommendedName>
</protein>
<dbReference type="PANTHER" id="PTHR31798">
    <property type="entry name" value="HYDROXYPROLINE-RICH GLYCOPROTEIN-LIKE"/>
    <property type="match status" value="1"/>
</dbReference>
<accession>A0A2I0VWX5</accession>
<evidence type="ECO:0000313" key="2">
    <source>
        <dbReference type="EMBL" id="PKU67914.1"/>
    </source>
</evidence>
<reference evidence="2 3" key="2">
    <citation type="journal article" date="2017" name="Nature">
        <title>The Apostasia genome and the evolution of orchids.</title>
        <authorList>
            <person name="Zhang G.Q."/>
            <person name="Liu K.W."/>
            <person name="Li Z."/>
            <person name="Lohaus R."/>
            <person name="Hsiao Y.Y."/>
            <person name="Niu S.C."/>
            <person name="Wang J.Y."/>
            <person name="Lin Y.C."/>
            <person name="Xu Q."/>
            <person name="Chen L.J."/>
            <person name="Yoshida K."/>
            <person name="Fujiwara S."/>
            <person name="Wang Z.W."/>
            <person name="Zhang Y.Q."/>
            <person name="Mitsuda N."/>
            <person name="Wang M."/>
            <person name="Liu G.H."/>
            <person name="Pecoraro L."/>
            <person name="Huang H.X."/>
            <person name="Xiao X.J."/>
            <person name="Lin M."/>
            <person name="Wu X.Y."/>
            <person name="Wu W.L."/>
            <person name="Chen Y.Y."/>
            <person name="Chang S.B."/>
            <person name="Sakamoto S."/>
            <person name="Ohme-Takagi M."/>
            <person name="Yagi M."/>
            <person name="Zeng S.J."/>
            <person name="Shen C.Y."/>
            <person name="Yeh C.M."/>
            <person name="Luo Y.B."/>
            <person name="Tsai W.C."/>
            <person name="Van de Peer Y."/>
            <person name="Liu Z.J."/>
        </authorList>
    </citation>
    <scope>NUCLEOTIDE SEQUENCE [LARGE SCALE GENOMIC DNA]</scope>
    <source>
        <tissue evidence="2">The whole plant</tissue>
    </source>
</reference>
<feature type="region of interest" description="Disordered" evidence="1">
    <location>
        <begin position="149"/>
        <end position="175"/>
    </location>
</feature>
<dbReference type="AlphaFoldDB" id="A0A2I0VWX5"/>
<evidence type="ECO:0008006" key="4">
    <source>
        <dbReference type="Google" id="ProtNLM"/>
    </source>
</evidence>
<feature type="region of interest" description="Disordered" evidence="1">
    <location>
        <begin position="62"/>
        <end position="98"/>
    </location>
</feature>
<dbReference type="OrthoDB" id="1927968at2759"/>